<keyword evidence="3" id="KW-1185">Reference proteome</keyword>
<organism evidence="2 3">
    <name type="scientific">Chryseobacterium takakiae</name>
    <dbReference type="NCBI Taxonomy" id="1302685"/>
    <lineage>
        <taxon>Bacteria</taxon>
        <taxon>Pseudomonadati</taxon>
        <taxon>Bacteroidota</taxon>
        <taxon>Flavobacteriia</taxon>
        <taxon>Flavobacteriales</taxon>
        <taxon>Weeksellaceae</taxon>
        <taxon>Chryseobacterium group</taxon>
        <taxon>Chryseobacterium</taxon>
    </lineage>
</organism>
<dbReference type="PROSITE" id="PS51257">
    <property type="entry name" value="PROKAR_LIPOPROTEIN"/>
    <property type="match status" value="1"/>
</dbReference>
<evidence type="ECO:0008006" key="4">
    <source>
        <dbReference type="Google" id="ProtNLM"/>
    </source>
</evidence>
<evidence type="ECO:0000313" key="3">
    <source>
        <dbReference type="Proteomes" id="UP000184236"/>
    </source>
</evidence>
<dbReference type="RefSeq" id="WP_072883039.1">
    <property type="nucleotide sequence ID" value="NZ_FQVO01000001.1"/>
</dbReference>
<proteinExistence type="predicted"/>
<evidence type="ECO:0000256" key="1">
    <source>
        <dbReference type="SAM" id="SignalP"/>
    </source>
</evidence>
<dbReference type="AlphaFoldDB" id="A0A1M4TDQ9"/>
<dbReference type="EMBL" id="FQVO01000001">
    <property type="protein sequence ID" value="SHE42679.1"/>
    <property type="molecule type" value="Genomic_DNA"/>
</dbReference>
<dbReference type="Gene3D" id="2.60.120.260">
    <property type="entry name" value="Galactose-binding domain-like"/>
    <property type="match status" value="1"/>
</dbReference>
<reference evidence="3" key="1">
    <citation type="submission" date="2016-11" db="EMBL/GenBank/DDBJ databases">
        <authorList>
            <person name="Varghese N."/>
            <person name="Submissions S."/>
        </authorList>
    </citation>
    <scope>NUCLEOTIDE SEQUENCE [LARGE SCALE GENOMIC DNA]</scope>
    <source>
        <strain evidence="3">DSM 26898</strain>
    </source>
</reference>
<feature type="signal peptide" evidence="1">
    <location>
        <begin position="1"/>
        <end position="27"/>
    </location>
</feature>
<accession>A0A1M4TDQ9</accession>
<protein>
    <recommendedName>
        <fullName evidence="4">PKD domain-containing protein</fullName>
    </recommendedName>
</protein>
<dbReference type="Proteomes" id="UP000184236">
    <property type="component" value="Unassembled WGS sequence"/>
</dbReference>
<name>A0A1M4TDQ9_9FLAO</name>
<dbReference type="OrthoDB" id="1150003at2"/>
<feature type="chain" id="PRO_5013019347" description="PKD domain-containing protein" evidence="1">
    <location>
        <begin position="28"/>
        <end position="286"/>
    </location>
</feature>
<sequence>MTTKYIGKALLLGAAALFLASCTPDTADDNGNGLTQGSVDASFKVSKTAENRYRLTTNANNYITTKWNIDDEGYNIGKNIQDIFLPDKGTYVIQHQAYGIGGVLAGTASQTITVPADDPVAGNIIQGGRFDSADDVSKWTIHPISSSGAQWIMGNGTGVATIVANGGNQQAIYQAVNVVAGQKYAIDMVASSNSALVDTWFEVYMLNSLPPAGQDVSGKVYRNINTWDGCGKSAFKGRVSSIGCNGDKNGGVYTATTTGTVYLVIKCGGTTVNGLSIDKVELRRTQ</sequence>
<dbReference type="STRING" id="1302685.SAMN05444408_101338"/>
<keyword evidence="1" id="KW-0732">Signal</keyword>
<evidence type="ECO:0000313" key="2">
    <source>
        <dbReference type="EMBL" id="SHE42679.1"/>
    </source>
</evidence>
<gene>
    <name evidence="2" type="ORF">SAMN05444408_101338</name>
</gene>